<evidence type="ECO:0008006" key="4">
    <source>
        <dbReference type="Google" id="ProtNLM"/>
    </source>
</evidence>
<protein>
    <recommendedName>
        <fullName evidence="4">Class IIb bacteriocin, lactobin A/cerein 7B family</fullName>
    </recommendedName>
</protein>
<accession>A0A9X3XXH8</accession>
<proteinExistence type="predicted"/>
<evidence type="ECO:0000313" key="2">
    <source>
        <dbReference type="EMBL" id="MDC4249325.1"/>
    </source>
</evidence>
<geneLocation type="plasmid" evidence="2">
    <name>p4</name>
</geneLocation>
<keyword evidence="1" id="KW-1133">Transmembrane helix</keyword>
<organism evidence="2 3">
    <name type="scientific">Enterococcus faecium</name>
    <name type="common">Streptococcus faecium</name>
    <dbReference type="NCBI Taxonomy" id="1352"/>
    <lineage>
        <taxon>Bacteria</taxon>
        <taxon>Bacillati</taxon>
        <taxon>Bacillota</taxon>
        <taxon>Bacilli</taxon>
        <taxon>Lactobacillales</taxon>
        <taxon>Enterococcaceae</taxon>
        <taxon>Enterococcus</taxon>
    </lineage>
</organism>
<comment type="caution">
    <text evidence="2">The sequence shown here is derived from an EMBL/GenBank/DDBJ whole genome shotgun (WGS) entry which is preliminary data.</text>
</comment>
<dbReference type="AlphaFoldDB" id="A0A9X3XXH8"/>
<evidence type="ECO:0000313" key="3">
    <source>
        <dbReference type="Proteomes" id="UP001141166"/>
    </source>
</evidence>
<keyword evidence="1" id="KW-0472">Membrane</keyword>
<reference evidence="2" key="1">
    <citation type="submission" date="2022-05" db="EMBL/GenBank/DDBJ databases">
        <title>Draft genome sequences of Clostridium perfringens strains isolated from Peru.</title>
        <authorList>
            <person name="Hurtado R."/>
            <person name="Lima L."/>
            <person name="Sousa T."/>
            <person name="Jaiswal A.K."/>
            <person name="Tiwari S."/>
            <person name="Maturrano L."/>
            <person name="Brenig B."/>
            <person name="Azevedo V."/>
        </authorList>
    </citation>
    <scope>NUCLEOTIDE SEQUENCE</scope>
    <source>
        <strain evidence="2">CP4</strain>
        <plasmid evidence="2">p4</plasmid>
    </source>
</reference>
<dbReference type="Proteomes" id="UP001141166">
    <property type="component" value="Unassembled WGS sequence"/>
</dbReference>
<keyword evidence="2" id="KW-0614">Plasmid</keyword>
<sequence length="62" mass="6450">MNELQNFNSLNLEELEKIDGGLVITIGALTITGAAIAKGAAAIGTAYMAGYTLGTHMKKKNP</sequence>
<name>A0A9X3XXH8_ENTFC</name>
<feature type="transmembrane region" description="Helical" evidence="1">
    <location>
        <begin position="20"/>
        <end position="50"/>
    </location>
</feature>
<dbReference type="EMBL" id="JAMWMK010000148">
    <property type="protein sequence ID" value="MDC4249325.1"/>
    <property type="molecule type" value="Genomic_DNA"/>
</dbReference>
<keyword evidence="1" id="KW-0812">Transmembrane</keyword>
<dbReference type="RefSeq" id="WP_003450509.1">
    <property type="nucleotide sequence ID" value="NZ_JAMWMK010000148.1"/>
</dbReference>
<gene>
    <name evidence="2" type="ORF">M3X98_15455</name>
</gene>
<evidence type="ECO:0000256" key="1">
    <source>
        <dbReference type="SAM" id="Phobius"/>
    </source>
</evidence>